<organism evidence="1 2">
    <name type="scientific">Stentor coeruleus</name>
    <dbReference type="NCBI Taxonomy" id="5963"/>
    <lineage>
        <taxon>Eukaryota</taxon>
        <taxon>Sar</taxon>
        <taxon>Alveolata</taxon>
        <taxon>Ciliophora</taxon>
        <taxon>Postciliodesmatophora</taxon>
        <taxon>Heterotrichea</taxon>
        <taxon>Heterotrichida</taxon>
        <taxon>Stentoridae</taxon>
        <taxon>Stentor</taxon>
    </lineage>
</organism>
<reference evidence="1 2" key="1">
    <citation type="submission" date="2016-11" db="EMBL/GenBank/DDBJ databases">
        <title>The macronuclear genome of Stentor coeruleus: a giant cell with tiny introns.</title>
        <authorList>
            <person name="Slabodnick M."/>
            <person name="Ruby J.G."/>
            <person name="Reiff S.B."/>
            <person name="Swart E.C."/>
            <person name="Gosai S."/>
            <person name="Prabakaran S."/>
            <person name="Witkowska E."/>
            <person name="Larue G.E."/>
            <person name="Fisher S."/>
            <person name="Freeman R.M."/>
            <person name="Gunawardena J."/>
            <person name="Chu W."/>
            <person name="Stover N.A."/>
            <person name="Gregory B.D."/>
            <person name="Nowacki M."/>
            <person name="Derisi J."/>
            <person name="Roy S.W."/>
            <person name="Marshall W.F."/>
            <person name="Sood P."/>
        </authorList>
    </citation>
    <scope>NUCLEOTIDE SEQUENCE [LARGE SCALE GENOMIC DNA]</scope>
    <source>
        <strain evidence="1">WM001</strain>
    </source>
</reference>
<name>A0A1R2CBU2_9CILI</name>
<accession>A0A1R2CBU2</accession>
<protein>
    <submittedName>
        <fullName evidence="1">Uncharacterized protein</fullName>
    </submittedName>
</protein>
<comment type="caution">
    <text evidence="1">The sequence shown here is derived from an EMBL/GenBank/DDBJ whole genome shotgun (WGS) entry which is preliminary data.</text>
</comment>
<keyword evidence="2" id="KW-1185">Reference proteome</keyword>
<dbReference type="EMBL" id="MPUH01000204">
    <property type="protein sequence ID" value="OMJ86484.1"/>
    <property type="molecule type" value="Genomic_DNA"/>
</dbReference>
<proteinExistence type="predicted"/>
<evidence type="ECO:0000313" key="1">
    <source>
        <dbReference type="EMBL" id="OMJ86484.1"/>
    </source>
</evidence>
<dbReference type="Proteomes" id="UP000187209">
    <property type="component" value="Unassembled WGS sequence"/>
</dbReference>
<evidence type="ECO:0000313" key="2">
    <source>
        <dbReference type="Proteomes" id="UP000187209"/>
    </source>
</evidence>
<dbReference type="OrthoDB" id="10467968at2759"/>
<sequence>MFVYLTRKVKMMFVTGYTDGKSVKNKVVENLKEFGDEADVVISWNPFRCYKDNAEDVQWEEGRNRIVVCTNLLPSEVHLKASLARERYWIRTREKGGYSDDEEAQNIILACKKEMEVFSCLDNTLKQQGAKVCAKIHSKLKVPNKKSRNFDAWHFYTRKLVEDNFYVYFT</sequence>
<dbReference type="AlphaFoldDB" id="A0A1R2CBU2"/>
<gene>
    <name evidence="1" type="ORF">SteCoe_11977</name>
</gene>